<dbReference type="AlphaFoldDB" id="A0A8B6FMA4"/>
<organism evidence="2 3">
    <name type="scientific">Mytilus galloprovincialis</name>
    <name type="common">Mediterranean mussel</name>
    <dbReference type="NCBI Taxonomy" id="29158"/>
    <lineage>
        <taxon>Eukaryota</taxon>
        <taxon>Metazoa</taxon>
        <taxon>Spiralia</taxon>
        <taxon>Lophotrochozoa</taxon>
        <taxon>Mollusca</taxon>
        <taxon>Bivalvia</taxon>
        <taxon>Autobranchia</taxon>
        <taxon>Pteriomorphia</taxon>
        <taxon>Mytilida</taxon>
        <taxon>Mytiloidea</taxon>
        <taxon>Mytilidae</taxon>
        <taxon>Mytilinae</taxon>
        <taxon>Mytilus</taxon>
    </lineage>
</organism>
<dbReference type="EMBL" id="UYJE01007119">
    <property type="protein sequence ID" value="VDI51922.1"/>
    <property type="molecule type" value="Genomic_DNA"/>
</dbReference>
<accession>A0A8B6FMA4</accession>
<feature type="transmembrane region" description="Helical" evidence="1">
    <location>
        <begin position="7"/>
        <end position="27"/>
    </location>
</feature>
<sequence length="117" mass="12729">MNGLFQILTNIIVYCILVSMITIESIYGTTTTEVYTSTEISTTTMTEDATTKSVAGTVKIDTTTTTDQSTVTVVDAVTASNNNSTESMENGCEELAIRFYNSFIYGVMGVILTMYLL</sequence>
<evidence type="ECO:0000256" key="1">
    <source>
        <dbReference type="SAM" id="Phobius"/>
    </source>
</evidence>
<dbReference type="Proteomes" id="UP000596742">
    <property type="component" value="Unassembled WGS sequence"/>
</dbReference>
<protein>
    <submittedName>
        <fullName evidence="2">Uncharacterized protein</fullName>
    </submittedName>
</protein>
<keyword evidence="3" id="KW-1185">Reference proteome</keyword>
<keyword evidence="1" id="KW-1133">Transmembrane helix</keyword>
<proteinExistence type="predicted"/>
<reference evidence="2" key="1">
    <citation type="submission" date="2018-11" db="EMBL/GenBank/DDBJ databases">
        <authorList>
            <person name="Alioto T."/>
            <person name="Alioto T."/>
        </authorList>
    </citation>
    <scope>NUCLEOTIDE SEQUENCE</scope>
</reference>
<comment type="caution">
    <text evidence="2">The sequence shown here is derived from an EMBL/GenBank/DDBJ whole genome shotgun (WGS) entry which is preliminary data.</text>
</comment>
<keyword evidence="1" id="KW-0472">Membrane</keyword>
<keyword evidence="1" id="KW-0812">Transmembrane</keyword>
<feature type="transmembrane region" description="Helical" evidence="1">
    <location>
        <begin position="97"/>
        <end position="116"/>
    </location>
</feature>
<evidence type="ECO:0000313" key="2">
    <source>
        <dbReference type="EMBL" id="VDI51922.1"/>
    </source>
</evidence>
<name>A0A8B6FMA4_MYTGA</name>
<gene>
    <name evidence="2" type="ORF">MGAL_10B057294</name>
</gene>
<evidence type="ECO:0000313" key="3">
    <source>
        <dbReference type="Proteomes" id="UP000596742"/>
    </source>
</evidence>